<reference evidence="1 2" key="1">
    <citation type="journal article" date="2016" name="Genome Announc.">
        <title>Draft Genome Sequence of the Thermotolerant Cyanobacterium Desertifilum sp. IPPAS B-1220.</title>
        <authorList>
            <person name="Mironov K.S."/>
            <person name="Sinetova M.A."/>
            <person name="Bolatkhan K."/>
            <person name="Zayadan B.K."/>
            <person name="Ustinova V.V."/>
            <person name="Kupriyanova E.V."/>
            <person name="Skrypnik A.N."/>
            <person name="Gogoleva N.E."/>
            <person name="Gogolev Y.V."/>
            <person name="Los D.A."/>
        </authorList>
    </citation>
    <scope>NUCLEOTIDE SEQUENCE [LARGE SCALE GENOMIC DNA]</scope>
    <source>
        <strain evidence="1 2">IPPAS B-1220</strain>
    </source>
</reference>
<dbReference type="Proteomes" id="UP000095472">
    <property type="component" value="Chromosome"/>
</dbReference>
<evidence type="ECO:0000313" key="2">
    <source>
        <dbReference type="Proteomes" id="UP000095472"/>
    </source>
</evidence>
<protein>
    <submittedName>
        <fullName evidence="1">Acyl carrier protein</fullName>
    </submittedName>
</protein>
<accession>A0ACD5H2L8</accession>
<keyword evidence="2" id="KW-1185">Reference proteome</keyword>
<name>A0ACD5H2L8_9CYAN</name>
<organism evidence="1 2">
    <name type="scientific">Desertifilum tharense IPPAS B-1220</name>
    <dbReference type="NCBI Taxonomy" id="1781255"/>
    <lineage>
        <taxon>Bacteria</taxon>
        <taxon>Bacillati</taxon>
        <taxon>Cyanobacteriota</taxon>
        <taxon>Cyanophyceae</taxon>
        <taxon>Desertifilales</taxon>
        <taxon>Desertifilaceae</taxon>
        <taxon>Desertifilum</taxon>
    </lineage>
</organism>
<evidence type="ECO:0000313" key="1">
    <source>
        <dbReference type="EMBL" id="XPM67024.1"/>
    </source>
</evidence>
<sequence length="76" mass="8758">MHQFNPQQTFATLLDSLMALMLKSRIEVDLQVQVPIEQLFGDRTIHQLAEYILSQLTLTTLTSSPLCVEERETLRL</sequence>
<gene>
    <name evidence="1" type="ORF">BH720_003925</name>
</gene>
<dbReference type="EMBL" id="CP182909">
    <property type="protein sequence ID" value="XPM67024.1"/>
    <property type="molecule type" value="Genomic_DNA"/>
</dbReference>
<proteinExistence type="predicted"/>